<proteinExistence type="predicted"/>
<evidence type="ECO:0000259" key="2">
    <source>
        <dbReference type="PROSITE" id="PS00028"/>
    </source>
</evidence>
<feature type="region of interest" description="Disordered" evidence="1">
    <location>
        <begin position="190"/>
        <end position="212"/>
    </location>
</feature>
<dbReference type="PANTHER" id="PTHR16270">
    <property type="entry name" value="HYPOTHETICAL LOC287798"/>
    <property type="match status" value="1"/>
</dbReference>
<feature type="compositionally biased region" description="Basic residues" evidence="1">
    <location>
        <begin position="197"/>
        <end position="207"/>
    </location>
</feature>
<dbReference type="InterPro" id="IPR037694">
    <property type="entry name" value="MTNAP1"/>
</dbReference>
<feature type="domain" description="C2H2-type" evidence="2">
    <location>
        <begin position="13"/>
        <end position="35"/>
    </location>
</feature>
<dbReference type="InterPro" id="IPR013087">
    <property type="entry name" value="Znf_C2H2_type"/>
</dbReference>
<evidence type="ECO:0000256" key="1">
    <source>
        <dbReference type="SAM" id="MobiDB-lite"/>
    </source>
</evidence>
<accession>A0A8D0BEL2</accession>
<dbReference type="PROSITE" id="PS00028">
    <property type="entry name" value="ZINC_FINGER_C2H2_1"/>
    <property type="match status" value="1"/>
</dbReference>
<name>A0A8D0BEL2_SALMN</name>
<dbReference type="Proteomes" id="UP000694421">
    <property type="component" value="Unplaced"/>
</dbReference>
<organism evidence="3 4">
    <name type="scientific">Salvator merianae</name>
    <name type="common">Argentine black and white tegu</name>
    <name type="synonym">Tupinambis merianae</name>
    <dbReference type="NCBI Taxonomy" id="96440"/>
    <lineage>
        <taxon>Eukaryota</taxon>
        <taxon>Metazoa</taxon>
        <taxon>Chordata</taxon>
        <taxon>Craniata</taxon>
        <taxon>Vertebrata</taxon>
        <taxon>Euteleostomi</taxon>
        <taxon>Lepidosauria</taxon>
        <taxon>Squamata</taxon>
        <taxon>Bifurcata</taxon>
        <taxon>Unidentata</taxon>
        <taxon>Episquamata</taxon>
        <taxon>Laterata</taxon>
        <taxon>Teiioidea</taxon>
        <taxon>Teiidae</taxon>
        <taxon>Salvator</taxon>
    </lineage>
</organism>
<protein>
    <recommendedName>
        <fullName evidence="2">C2H2-type domain-containing protein</fullName>
    </recommendedName>
</protein>
<sequence>DSKSPSRKDVQTCPYCKKQFKRLKSHLPHCKMIPHEELRDVLCPHPRGRDSVSPKFLTTEKNKRERKSTEIAFEKENKKSKSDLVQSKVKARVNFVEALAVAGSAARSNLNADADAQKQIKCTAENVQRTESSSQRASAKVGTQPAEIFSESGLTRKSPRVKKSKSKITAGETELLVGLTLEPLNQSTKLCSESHTQKNKPSSKQRQGKMGLAKQNVSVLPDSVIGDLQPVSKSKTDTVEVVTRNHARVRNKFESFAEAMVSHQKTGCESVKSAAAAMDSALTDEQQSFTIIETVDRGENLVLELTKDISDRKIMNIVPIIKADESDAYVADSSKKIPSVSPGLAVRVKSITAESPLFCKIQEDPKEPPFFRNSKLSVSGMSFRPSLPMLKTKTNHWLMPLERLTQPSPLGLEWFPELYPNYHRLGFFSRKQLQWITRISEVEEPRCAAVTGLNYTKENNDNNVSHVAFRDFVVFPCRLIQ</sequence>
<dbReference type="Ensembl" id="ENSSMRT00000007273.1">
    <property type="protein sequence ID" value="ENSSMRP00000006216.1"/>
    <property type="gene ID" value="ENSSMRG00000005013.1"/>
</dbReference>
<reference evidence="3" key="1">
    <citation type="submission" date="2025-08" db="UniProtKB">
        <authorList>
            <consortium name="Ensembl"/>
        </authorList>
    </citation>
    <scope>IDENTIFICATION</scope>
</reference>
<reference evidence="3" key="2">
    <citation type="submission" date="2025-09" db="UniProtKB">
        <authorList>
            <consortium name="Ensembl"/>
        </authorList>
    </citation>
    <scope>IDENTIFICATION</scope>
</reference>
<evidence type="ECO:0000313" key="3">
    <source>
        <dbReference type="Ensembl" id="ENSSMRP00000006216.1"/>
    </source>
</evidence>
<dbReference type="AlphaFoldDB" id="A0A8D0BEL2"/>
<evidence type="ECO:0000313" key="4">
    <source>
        <dbReference type="Proteomes" id="UP000694421"/>
    </source>
</evidence>
<feature type="compositionally biased region" description="Polar residues" evidence="1">
    <location>
        <begin position="125"/>
        <end position="137"/>
    </location>
</feature>
<dbReference type="GeneTree" id="ENSGT00960000191171"/>
<keyword evidence="4" id="KW-1185">Reference proteome</keyword>
<dbReference type="PANTHER" id="PTHR16270:SF5">
    <property type="entry name" value="HYPOTHETICAL LOC287798"/>
    <property type="match status" value="1"/>
</dbReference>
<feature type="region of interest" description="Disordered" evidence="1">
    <location>
        <begin position="125"/>
        <end position="144"/>
    </location>
</feature>